<keyword evidence="3" id="KW-1185">Reference proteome</keyword>
<comment type="similarity">
    <text evidence="1">Belongs to the asp23 family.</text>
</comment>
<gene>
    <name evidence="2" type="ORF">GJU41_16835</name>
</gene>
<comment type="caution">
    <text evidence="2">The sequence shown here is derived from an EMBL/GenBank/DDBJ whole genome shotgun (WGS) entry which is preliminary data.</text>
</comment>
<dbReference type="InterPro" id="IPR005531">
    <property type="entry name" value="Asp23"/>
</dbReference>
<dbReference type="RefSeq" id="WP_070876659.1">
    <property type="nucleotide sequence ID" value="NZ_CAJFZX010000001.1"/>
</dbReference>
<name>A0A6I2MD23_9BACI</name>
<reference evidence="2 3" key="1">
    <citation type="submission" date="2019-11" db="EMBL/GenBank/DDBJ databases">
        <title>Bacillus idriensis genome.</title>
        <authorList>
            <person name="Konopka E.N."/>
            <person name="Newman J.D."/>
        </authorList>
    </citation>
    <scope>NUCLEOTIDE SEQUENCE [LARGE SCALE GENOMIC DNA]</scope>
    <source>
        <strain evidence="2 3">DSM 19097</strain>
    </source>
</reference>
<proteinExistence type="inferred from homology"/>
<protein>
    <submittedName>
        <fullName evidence="2">Asp23/Gls24 family envelope stress response protein</fullName>
    </submittedName>
</protein>
<dbReference type="PANTHER" id="PTHR34297:SF1">
    <property type="entry name" value="ASP23_GLS24 FAMILY ENVELOPE STRESS RESPONSE PROTEIN"/>
    <property type="match status" value="1"/>
</dbReference>
<sequence length="135" mass="14859">MKENKLLEMTHEENGLGKVEIAPEVIEVIAGIAASEVEGVAQMRGNFASGVVERLGKKNHGKGVKVDLSEDGITIDVYCVMMFGVSIPTVAQRIQDNTRQALYNMTALEINEINIHVVGIQFETKSQEIEVDQEM</sequence>
<evidence type="ECO:0000313" key="2">
    <source>
        <dbReference type="EMBL" id="MRX55629.1"/>
    </source>
</evidence>
<evidence type="ECO:0000313" key="3">
    <source>
        <dbReference type="Proteomes" id="UP000441585"/>
    </source>
</evidence>
<dbReference type="Proteomes" id="UP000441585">
    <property type="component" value="Unassembled WGS sequence"/>
</dbReference>
<organism evidence="2 3">
    <name type="scientific">Metabacillus idriensis</name>
    <dbReference type="NCBI Taxonomy" id="324768"/>
    <lineage>
        <taxon>Bacteria</taxon>
        <taxon>Bacillati</taxon>
        <taxon>Bacillota</taxon>
        <taxon>Bacilli</taxon>
        <taxon>Bacillales</taxon>
        <taxon>Bacillaceae</taxon>
        <taxon>Metabacillus</taxon>
    </lineage>
</organism>
<dbReference type="AlphaFoldDB" id="A0A6I2MD23"/>
<dbReference type="PANTHER" id="PTHR34297">
    <property type="entry name" value="HYPOTHETICAL CYTOSOLIC PROTEIN-RELATED"/>
    <property type="match status" value="1"/>
</dbReference>
<dbReference type="EMBL" id="WKKF01000005">
    <property type="protein sequence ID" value="MRX55629.1"/>
    <property type="molecule type" value="Genomic_DNA"/>
</dbReference>
<evidence type="ECO:0000256" key="1">
    <source>
        <dbReference type="ARBA" id="ARBA00005721"/>
    </source>
</evidence>
<dbReference type="Pfam" id="PF03780">
    <property type="entry name" value="Asp23"/>
    <property type="match status" value="1"/>
</dbReference>
<accession>A0A6I2MD23</accession>